<evidence type="ECO:0000313" key="3">
    <source>
        <dbReference type="Proteomes" id="UP001221217"/>
    </source>
</evidence>
<dbReference type="PANTHER" id="PTHR46182">
    <property type="entry name" value="FI19480P1"/>
    <property type="match status" value="1"/>
</dbReference>
<organism evidence="2 3">
    <name type="scientific">Candidatus Thalassospirochaeta sargassi</name>
    <dbReference type="NCBI Taxonomy" id="3119039"/>
    <lineage>
        <taxon>Bacteria</taxon>
        <taxon>Pseudomonadati</taxon>
        <taxon>Spirochaetota</taxon>
        <taxon>Spirochaetia</taxon>
        <taxon>Spirochaetales</taxon>
        <taxon>Spirochaetaceae</taxon>
        <taxon>Candidatus Thalassospirochaeta</taxon>
    </lineage>
</organism>
<dbReference type="EMBL" id="JAQQAL010000014">
    <property type="protein sequence ID" value="MDC7226581.1"/>
    <property type="molecule type" value="Genomic_DNA"/>
</dbReference>
<reference evidence="2 3" key="1">
    <citation type="submission" date="2022-12" db="EMBL/GenBank/DDBJ databases">
        <title>Metagenome assembled genome from gulf of manar.</title>
        <authorList>
            <person name="Kohli P."/>
            <person name="Pk S."/>
            <person name="Venkata Ramana C."/>
            <person name="Sasikala C."/>
        </authorList>
    </citation>
    <scope>NUCLEOTIDE SEQUENCE [LARGE SCALE GENOMIC DNA]</scope>
    <source>
        <strain evidence="2">JB008</strain>
    </source>
</reference>
<gene>
    <name evidence="2" type="ORF">PQJ61_07430</name>
</gene>
<evidence type="ECO:0000313" key="2">
    <source>
        <dbReference type="EMBL" id="MDC7226581.1"/>
    </source>
</evidence>
<dbReference type="InterPro" id="IPR035986">
    <property type="entry name" value="PKD_dom_sf"/>
</dbReference>
<sequence length="478" mass="50806">MKNKLVFTTIILIAVISIYGCSDMLTEDPNRPPSISLGEDVFVLYPGVEQELDISESFDVDEQSLSYSWSVFDAPDDAVYTLSGEDQPVATFSAETVGDYYLTANVSDEYDEDDVSVLFITVTHDAPVAVGGSGADLYPGISYTLSGSASDDDPDGASSLTYLWTVTPPDPSAEYTLTGETSLTPTFVTGFIADGDTDYSTVPDYLGSYTLTLTVIDEWGLTDTDDVVIEVSNDNPAADIATFASPAAGGTVNLDGSASEDTDNARRQTEDLRYVWSVTDSPVGSTWEWNTEGDGTDSSFDTANIDNVDFTPTDAGVYTLRLTVYDEYGASGSQSVIFGTTGNTAPSLWVAGGIVSSSDTRQGDGTGGNGYSDDDTSGSDDDNDGFTIDASLAINNAENDTLEYSWLFDDFAGTIELMVEGATQTLSPGQAISTGEDSILTIAPTLSSYPDDADDFTITITVTDGIETDSLEIYFDLF</sequence>
<evidence type="ECO:0000256" key="1">
    <source>
        <dbReference type="SAM" id="MobiDB-lite"/>
    </source>
</evidence>
<dbReference type="CDD" id="cd00146">
    <property type="entry name" value="PKD"/>
    <property type="match status" value="1"/>
</dbReference>
<dbReference type="Gene3D" id="2.60.40.10">
    <property type="entry name" value="Immunoglobulins"/>
    <property type="match status" value="3"/>
</dbReference>
<dbReference type="GO" id="GO:0016020">
    <property type="term" value="C:membrane"/>
    <property type="evidence" value="ECO:0007669"/>
    <property type="project" value="TreeGrafter"/>
</dbReference>
<dbReference type="GO" id="GO:0031410">
    <property type="term" value="C:cytoplasmic vesicle"/>
    <property type="evidence" value="ECO:0007669"/>
    <property type="project" value="TreeGrafter"/>
</dbReference>
<feature type="compositionally biased region" description="Acidic residues" evidence="1">
    <location>
        <begin position="372"/>
        <end position="384"/>
    </location>
</feature>
<accession>A0AAJ1II11</accession>
<dbReference type="AlphaFoldDB" id="A0AAJ1II11"/>
<dbReference type="Proteomes" id="UP001221217">
    <property type="component" value="Unassembled WGS sequence"/>
</dbReference>
<dbReference type="PANTHER" id="PTHR46182:SF2">
    <property type="entry name" value="FI19480P1"/>
    <property type="match status" value="1"/>
</dbReference>
<evidence type="ECO:0008006" key="4">
    <source>
        <dbReference type="Google" id="ProtNLM"/>
    </source>
</evidence>
<dbReference type="PROSITE" id="PS51257">
    <property type="entry name" value="PROKAR_LIPOPROTEIN"/>
    <property type="match status" value="1"/>
</dbReference>
<feature type="region of interest" description="Disordered" evidence="1">
    <location>
        <begin position="356"/>
        <end position="384"/>
    </location>
</feature>
<proteinExistence type="predicted"/>
<comment type="caution">
    <text evidence="2">The sequence shown here is derived from an EMBL/GenBank/DDBJ whole genome shotgun (WGS) entry which is preliminary data.</text>
</comment>
<dbReference type="InterPro" id="IPR029865">
    <property type="entry name" value="KIAA0319-like"/>
</dbReference>
<dbReference type="InterPro" id="IPR013783">
    <property type="entry name" value="Ig-like_fold"/>
</dbReference>
<name>A0AAJ1II11_9SPIO</name>
<dbReference type="SUPFAM" id="SSF49299">
    <property type="entry name" value="PKD domain"/>
    <property type="match status" value="2"/>
</dbReference>
<protein>
    <recommendedName>
        <fullName evidence="4">PKD domain-containing protein</fullName>
    </recommendedName>
</protein>